<dbReference type="EMBL" id="BNDW01000040">
    <property type="protein sequence ID" value="GHI24120.1"/>
    <property type="molecule type" value="Genomic_DNA"/>
</dbReference>
<dbReference type="Pfam" id="PF13472">
    <property type="entry name" value="Lipase_GDSL_2"/>
    <property type="match status" value="1"/>
</dbReference>
<name>A0ABQ3PGH3_9ACTN</name>
<dbReference type="InterPro" id="IPR036514">
    <property type="entry name" value="SGNH_hydro_sf"/>
</dbReference>
<evidence type="ECO:0000313" key="2">
    <source>
        <dbReference type="EMBL" id="GHI24120.1"/>
    </source>
</evidence>
<dbReference type="InterPro" id="IPR013830">
    <property type="entry name" value="SGNH_hydro"/>
</dbReference>
<proteinExistence type="predicted"/>
<comment type="caution">
    <text evidence="2">The sequence shown here is derived from an EMBL/GenBank/DDBJ whole genome shotgun (WGS) entry which is preliminary data.</text>
</comment>
<reference evidence="2" key="1">
    <citation type="submission" date="2024-05" db="EMBL/GenBank/DDBJ databases">
        <title>Whole genome shotgun sequence of Streptomyces hydrogenans NBRC 13475.</title>
        <authorList>
            <person name="Komaki H."/>
            <person name="Tamura T."/>
        </authorList>
    </citation>
    <scope>NUCLEOTIDE SEQUENCE</scope>
    <source>
        <strain evidence="2">NBRC 13475</strain>
    </source>
</reference>
<protein>
    <recommendedName>
        <fullName evidence="1">SGNH hydrolase-type esterase domain-containing protein</fullName>
    </recommendedName>
</protein>
<dbReference type="SUPFAM" id="SSF52266">
    <property type="entry name" value="SGNH hydrolase"/>
    <property type="match status" value="1"/>
</dbReference>
<evidence type="ECO:0000259" key="1">
    <source>
        <dbReference type="Pfam" id="PF13472"/>
    </source>
</evidence>
<sequence>MTTRAEGRTAPAPQAPPTARLIRFQQPEKNLRYLGDLSEATVAGLFGLTPDAYRELLHDLDEQARRTAAGLLADPEFAARVARLPFRPGERIAVLGESTTADRLSWRAVLRHLLPDAITLVDLSVSGLTTSQALTHLPGLGLLRPDRVLCMLGANDAQRLARTPDHPDGVLLTGPAETARNLRALREHSGLTDPDRWTWLTPSAMDHARAEAYPHFRRAGIGWLREDVDAVADLVLTLPGRTVDTRDATRPTGTGPDLHTEDGVHLSAAGQRAVAETLVRALTA</sequence>
<dbReference type="Gene3D" id="3.40.50.1110">
    <property type="entry name" value="SGNH hydrolase"/>
    <property type="match status" value="1"/>
</dbReference>
<organism evidence="2 3">
    <name type="scientific">Streptomyces hydrogenans</name>
    <dbReference type="NCBI Taxonomy" id="1873719"/>
    <lineage>
        <taxon>Bacteria</taxon>
        <taxon>Bacillati</taxon>
        <taxon>Actinomycetota</taxon>
        <taxon>Actinomycetes</taxon>
        <taxon>Kitasatosporales</taxon>
        <taxon>Streptomycetaceae</taxon>
        <taxon>Streptomyces</taxon>
    </lineage>
</organism>
<gene>
    <name evidence="2" type="ORF">Shyd_54910</name>
</gene>
<accession>A0ABQ3PGH3</accession>
<dbReference type="RefSeq" id="WP_190221445.1">
    <property type="nucleotide sequence ID" value="NZ_BNBS01000002.1"/>
</dbReference>
<feature type="domain" description="SGNH hydrolase-type esterase" evidence="1">
    <location>
        <begin position="95"/>
        <end position="273"/>
    </location>
</feature>
<keyword evidence="3" id="KW-1185">Reference proteome</keyword>
<evidence type="ECO:0000313" key="3">
    <source>
        <dbReference type="Proteomes" id="UP001052739"/>
    </source>
</evidence>
<dbReference type="Proteomes" id="UP001052739">
    <property type="component" value="Unassembled WGS sequence"/>
</dbReference>